<dbReference type="FunFam" id="2.40.33.10:FF:000001">
    <property type="entry name" value="Pyruvate kinase"/>
    <property type="match status" value="1"/>
</dbReference>
<dbReference type="Gene3D" id="3.20.20.60">
    <property type="entry name" value="Phosphoenolpyruvate-binding domains"/>
    <property type="match status" value="1"/>
</dbReference>
<gene>
    <name evidence="21" type="ORF">C8A01DRAFT_20079</name>
</gene>
<evidence type="ECO:0000256" key="7">
    <source>
        <dbReference type="ARBA" id="ARBA00018587"/>
    </source>
</evidence>
<dbReference type="GO" id="GO:0030955">
    <property type="term" value="F:potassium ion binding"/>
    <property type="evidence" value="ECO:0007669"/>
    <property type="project" value="InterPro"/>
</dbReference>
<dbReference type="Proteomes" id="UP001303115">
    <property type="component" value="Unassembled WGS sequence"/>
</dbReference>
<keyword evidence="14 17" id="KW-0324">Glycolysis</keyword>
<dbReference type="NCBIfam" id="TIGR01064">
    <property type="entry name" value="pyruv_kin"/>
    <property type="match status" value="1"/>
</dbReference>
<feature type="compositionally biased region" description="Low complexity" evidence="18">
    <location>
        <begin position="629"/>
        <end position="663"/>
    </location>
</feature>
<dbReference type="EMBL" id="MU854564">
    <property type="protein sequence ID" value="KAK4032916.1"/>
    <property type="molecule type" value="Genomic_DNA"/>
</dbReference>
<dbReference type="FunFam" id="3.20.20.60:FF:000001">
    <property type="entry name" value="Pyruvate kinase"/>
    <property type="match status" value="1"/>
</dbReference>
<evidence type="ECO:0000256" key="9">
    <source>
        <dbReference type="ARBA" id="ARBA00022723"/>
    </source>
</evidence>
<dbReference type="InterPro" id="IPR001697">
    <property type="entry name" value="Pyr_Knase"/>
</dbReference>
<evidence type="ECO:0000256" key="18">
    <source>
        <dbReference type="SAM" id="MobiDB-lite"/>
    </source>
</evidence>
<evidence type="ECO:0000256" key="13">
    <source>
        <dbReference type="ARBA" id="ARBA00022842"/>
    </source>
</evidence>
<accession>A0AAN6PAU5</accession>
<comment type="catalytic activity">
    <reaction evidence="16 17">
        <text>pyruvate + ATP = phosphoenolpyruvate + ADP + H(+)</text>
        <dbReference type="Rhea" id="RHEA:18157"/>
        <dbReference type="ChEBI" id="CHEBI:15361"/>
        <dbReference type="ChEBI" id="CHEBI:15378"/>
        <dbReference type="ChEBI" id="CHEBI:30616"/>
        <dbReference type="ChEBI" id="CHEBI:58702"/>
        <dbReference type="ChEBI" id="CHEBI:456216"/>
        <dbReference type="EC" id="2.7.1.40"/>
    </reaction>
</comment>
<dbReference type="InterPro" id="IPR018209">
    <property type="entry name" value="Pyrv_Knase_AS"/>
</dbReference>
<dbReference type="InterPro" id="IPR015806">
    <property type="entry name" value="Pyrv_Knase_insert_dom_sf"/>
</dbReference>
<proteinExistence type="inferred from homology"/>
<dbReference type="PANTHER" id="PTHR11817">
    <property type="entry name" value="PYRUVATE KINASE"/>
    <property type="match status" value="1"/>
</dbReference>
<feature type="compositionally biased region" description="Low complexity" evidence="18">
    <location>
        <begin position="675"/>
        <end position="685"/>
    </location>
</feature>
<feature type="domain" description="Pyruvate kinase C-terminal" evidence="20">
    <location>
        <begin position="279"/>
        <end position="401"/>
    </location>
</feature>
<evidence type="ECO:0000313" key="21">
    <source>
        <dbReference type="EMBL" id="KAK4032916.1"/>
    </source>
</evidence>
<evidence type="ECO:0000313" key="22">
    <source>
        <dbReference type="Proteomes" id="UP001303115"/>
    </source>
</evidence>
<feature type="compositionally biased region" description="Polar residues" evidence="18">
    <location>
        <begin position="864"/>
        <end position="877"/>
    </location>
</feature>
<feature type="domain" description="Pyruvate kinase barrel" evidence="19">
    <location>
        <begin position="25"/>
        <end position="244"/>
    </location>
</feature>
<keyword evidence="10" id="KW-0547">Nucleotide-binding</keyword>
<dbReference type="InterPro" id="IPR040442">
    <property type="entry name" value="Pyrv_kinase-like_dom_sf"/>
</dbReference>
<dbReference type="GO" id="GO:0004743">
    <property type="term" value="F:pyruvate kinase activity"/>
    <property type="evidence" value="ECO:0007669"/>
    <property type="project" value="UniProtKB-EC"/>
</dbReference>
<keyword evidence="12" id="KW-0067">ATP-binding</keyword>
<comment type="subunit">
    <text evidence="5">Homotetramer.</text>
</comment>
<dbReference type="GO" id="GO:0000287">
    <property type="term" value="F:magnesium ion binding"/>
    <property type="evidence" value="ECO:0007669"/>
    <property type="project" value="InterPro"/>
</dbReference>
<sequence length="960" mass="104939">MRRPAAPRTCEFSLLCHEIQADPARYVDYKNITKVIEPGRIIYVDDGVLAFDVLEIVDEKTIKVRARNNGFISSRKGVNLPNTDVDLPALSEKDKNDLRFGVKNNVDMVFASFIRRGQDIKDIRDVLGEEGRHIQIIAKIENRQGLNNFPEILAETDGVMVARGDLGIEIPAAEVFAAQKKIIAMCNIAGKPVICATQMLESMIKNPRPTRAEISDVGNAVTDGADCVMLSGETAKGSYPNESVREMSEACLKAENSIPYVSHFEELCTLVKRPVPIVESCAMAAVRASLDLNASAIIVLSTSGESARLISKYRPVCPIIMITRNPSSSRYAHLYRGVYPFLFPEAKPDFSKVNWQEDVDRRIKWGLSHAIGLNVLTEGETVVVVQGWKGGMGNTNTLRIVKADIEHLGIGQLGPSCLWICCCRCACPNTKRSPVAAMSANSSYLSRLGFSRGDAPILPFHNRTSPPIRKKPSEYDLADLSPRPDDGLLSSPMDGRKSSYSPRRSPSPPARFSDNASNTGSSKSKPRQHVLFAGPPPPIAVSQVLYRDEEDRDTSPAPPRHLEASALARTINSVLFDRSSSSPNRARSRDYDPKPDAVWLNLQRRERALQKDLQHLLDAQSAGLAANLDPGAAPSSSSAEASDAGTRSITPTNTTHGTHPTSPTRRRHVTFHDQLSTPTTTTTPSAGGGPLTPIIPESPGGVEFLRLRPERRTAEMAREWWEGEVGILERRKVEVDKERAALEEGVEVWKGAVKLVSEFEADLRKEMKGGGDAETSNGKGKGKMGELASPPAFEQAMYAQLDKMRVVMAGLEERLHVVEENGWNLLICAIGAELEAFRQAESMLREALRAAGFDVGDDGGDQGNSTPHLGRSTSLRDSSQRLDEAEPTGGGKLVDLHDEPEDDREPESDNEVPPDLLFAAAEEHELASPDLSREDSNEIPAEFLREHALEGEDPALGVMA</sequence>
<keyword evidence="13 17" id="KW-0460">Magnesium</keyword>
<evidence type="ECO:0000256" key="10">
    <source>
        <dbReference type="ARBA" id="ARBA00022741"/>
    </source>
</evidence>
<protein>
    <recommendedName>
        <fullName evidence="7 17">Pyruvate kinase</fullName>
        <ecNumber evidence="6 17">2.7.1.40</ecNumber>
    </recommendedName>
</protein>
<dbReference type="InterPro" id="IPR015795">
    <property type="entry name" value="Pyrv_Knase_C"/>
</dbReference>
<evidence type="ECO:0000256" key="17">
    <source>
        <dbReference type="RuleBase" id="RU000504"/>
    </source>
</evidence>
<comment type="cofactor">
    <cofactor evidence="1">
        <name>Mg(2+)</name>
        <dbReference type="ChEBI" id="CHEBI:18420"/>
    </cofactor>
</comment>
<dbReference type="SUPFAM" id="SSF52935">
    <property type="entry name" value="PK C-terminal domain-like"/>
    <property type="match status" value="1"/>
</dbReference>
<dbReference type="GO" id="GO:0006950">
    <property type="term" value="P:response to stress"/>
    <property type="evidence" value="ECO:0007669"/>
    <property type="project" value="UniProtKB-ARBA"/>
</dbReference>
<dbReference type="SUPFAM" id="SSF51621">
    <property type="entry name" value="Phosphoenolpyruvate/pyruvate domain"/>
    <property type="match status" value="1"/>
</dbReference>
<evidence type="ECO:0000259" key="20">
    <source>
        <dbReference type="Pfam" id="PF02887"/>
    </source>
</evidence>
<evidence type="ECO:0000256" key="1">
    <source>
        <dbReference type="ARBA" id="ARBA00001946"/>
    </source>
</evidence>
<evidence type="ECO:0000256" key="12">
    <source>
        <dbReference type="ARBA" id="ARBA00022840"/>
    </source>
</evidence>
<evidence type="ECO:0000256" key="14">
    <source>
        <dbReference type="ARBA" id="ARBA00023152"/>
    </source>
</evidence>
<dbReference type="InterPro" id="IPR036918">
    <property type="entry name" value="Pyrv_Knase_C_sf"/>
</dbReference>
<dbReference type="GO" id="GO:0016301">
    <property type="term" value="F:kinase activity"/>
    <property type="evidence" value="ECO:0007669"/>
    <property type="project" value="UniProtKB-KW"/>
</dbReference>
<dbReference type="Pfam" id="PF00224">
    <property type="entry name" value="PK"/>
    <property type="match status" value="1"/>
</dbReference>
<feature type="region of interest" description="Disordered" evidence="18">
    <location>
        <begin position="459"/>
        <end position="539"/>
    </location>
</feature>
<feature type="compositionally biased region" description="Polar residues" evidence="18">
    <location>
        <begin position="514"/>
        <end position="523"/>
    </location>
</feature>
<comment type="similarity">
    <text evidence="4 17">Belongs to the pyruvate kinase family.</text>
</comment>
<evidence type="ECO:0000259" key="19">
    <source>
        <dbReference type="Pfam" id="PF00224"/>
    </source>
</evidence>
<dbReference type="InterPro" id="IPR011037">
    <property type="entry name" value="Pyrv_Knase-like_insert_dom_sf"/>
</dbReference>
<reference evidence="22" key="1">
    <citation type="journal article" date="2023" name="Mol. Phylogenet. Evol.">
        <title>Genome-scale phylogeny and comparative genomics of the fungal order Sordariales.</title>
        <authorList>
            <person name="Hensen N."/>
            <person name="Bonometti L."/>
            <person name="Westerberg I."/>
            <person name="Brannstrom I.O."/>
            <person name="Guillou S."/>
            <person name="Cros-Aarteil S."/>
            <person name="Calhoun S."/>
            <person name="Haridas S."/>
            <person name="Kuo A."/>
            <person name="Mondo S."/>
            <person name="Pangilinan J."/>
            <person name="Riley R."/>
            <person name="LaButti K."/>
            <person name="Andreopoulos B."/>
            <person name="Lipzen A."/>
            <person name="Chen C."/>
            <person name="Yan M."/>
            <person name="Daum C."/>
            <person name="Ng V."/>
            <person name="Clum A."/>
            <person name="Steindorff A."/>
            <person name="Ohm R.A."/>
            <person name="Martin F."/>
            <person name="Silar P."/>
            <person name="Natvig D.O."/>
            <person name="Lalanne C."/>
            <person name="Gautier V."/>
            <person name="Ament-Velasquez S.L."/>
            <person name="Kruys A."/>
            <person name="Hutchinson M.I."/>
            <person name="Powell A.J."/>
            <person name="Barry K."/>
            <person name="Miller A.N."/>
            <person name="Grigoriev I.V."/>
            <person name="Debuchy R."/>
            <person name="Gladieux P."/>
            <person name="Hiltunen Thoren M."/>
            <person name="Johannesson H."/>
        </authorList>
    </citation>
    <scope>NUCLEOTIDE SEQUENCE [LARGE SCALE GENOMIC DNA]</scope>
    <source>
        <strain evidence="22">CBS 284.82</strain>
    </source>
</reference>
<feature type="region of interest" description="Disordered" evidence="18">
    <location>
        <begin position="855"/>
        <end position="936"/>
    </location>
</feature>
<comment type="pathway">
    <text evidence="3 17">Carbohydrate degradation; glycolysis; pyruvate from D-glyceraldehyde 3-phosphate: step 5/5.</text>
</comment>
<dbReference type="PRINTS" id="PR01050">
    <property type="entry name" value="PYRUVTKNASE"/>
</dbReference>
<evidence type="ECO:0000256" key="16">
    <source>
        <dbReference type="ARBA" id="ARBA00048152"/>
    </source>
</evidence>
<keyword evidence="8 17" id="KW-0808">Transferase</keyword>
<comment type="caution">
    <text evidence="21">The sequence shown here is derived from an EMBL/GenBank/DDBJ whole genome shotgun (WGS) entry which is preliminary data.</text>
</comment>
<dbReference type="Pfam" id="PF02887">
    <property type="entry name" value="PK_C"/>
    <property type="match status" value="1"/>
</dbReference>
<evidence type="ECO:0000256" key="15">
    <source>
        <dbReference type="ARBA" id="ARBA00023317"/>
    </source>
</evidence>
<feature type="region of interest" description="Disordered" evidence="18">
    <location>
        <begin position="627"/>
        <end position="700"/>
    </location>
</feature>
<dbReference type="EC" id="2.7.1.40" evidence="6 17"/>
<evidence type="ECO:0000256" key="2">
    <source>
        <dbReference type="ARBA" id="ARBA00001958"/>
    </source>
</evidence>
<keyword evidence="9" id="KW-0479">Metal-binding</keyword>
<dbReference type="Gene3D" id="2.40.33.10">
    <property type="entry name" value="PK beta-barrel domain-like"/>
    <property type="match status" value="1"/>
</dbReference>
<dbReference type="AlphaFoldDB" id="A0AAN6PAU5"/>
<evidence type="ECO:0000256" key="11">
    <source>
        <dbReference type="ARBA" id="ARBA00022777"/>
    </source>
</evidence>
<evidence type="ECO:0000256" key="8">
    <source>
        <dbReference type="ARBA" id="ARBA00022679"/>
    </source>
</evidence>
<comment type="cofactor">
    <cofactor evidence="2">
        <name>K(+)</name>
        <dbReference type="ChEBI" id="CHEBI:29103"/>
    </cofactor>
</comment>
<dbReference type="Gene3D" id="3.40.1380.20">
    <property type="entry name" value="Pyruvate kinase, C-terminal domain"/>
    <property type="match status" value="1"/>
</dbReference>
<dbReference type="PROSITE" id="PS00110">
    <property type="entry name" value="PYRUVATE_KINASE"/>
    <property type="match status" value="1"/>
</dbReference>
<evidence type="ECO:0000256" key="5">
    <source>
        <dbReference type="ARBA" id="ARBA00011881"/>
    </source>
</evidence>
<keyword evidence="11 17" id="KW-0418">Kinase</keyword>
<keyword evidence="22" id="KW-1185">Reference proteome</keyword>
<evidence type="ECO:0000256" key="6">
    <source>
        <dbReference type="ARBA" id="ARBA00012142"/>
    </source>
</evidence>
<evidence type="ECO:0000256" key="3">
    <source>
        <dbReference type="ARBA" id="ARBA00004997"/>
    </source>
</evidence>
<keyword evidence="15 21" id="KW-0670">Pyruvate</keyword>
<dbReference type="InterPro" id="IPR015793">
    <property type="entry name" value="Pyrv_Knase_brl"/>
</dbReference>
<name>A0AAN6PAU5_9PEZI</name>
<feature type="compositionally biased region" description="Basic and acidic residues" evidence="18">
    <location>
        <begin position="921"/>
        <end position="936"/>
    </location>
</feature>
<evidence type="ECO:0000256" key="4">
    <source>
        <dbReference type="ARBA" id="ARBA00008663"/>
    </source>
</evidence>
<feature type="compositionally biased region" description="Acidic residues" evidence="18">
    <location>
        <begin position="898"/>
        <end position="912"/>
    </location>
</feature>
<dbReference type="InterPro" id="IPR015813">
    <property type="entry name" value="Pyrv/PenolPyrv_kinase-like_dom"/>
</dbReference>
<dbReference type="SUPFAM" id="SSF50800">
    <property type="entry name" value="PK beta-barrel domain-like"/>
    <property type="match status" value="1"/>
</dbReference>
<dbReference type="FunFam" id="3.40.1380.20:FF:000001">
    <property type="entry name" value="Pyruvate kinase"/>
    <property type="match status" value="1"/>
</dbReference>
<dbReference type="GO" id="GO:0005524">
    <property type="term" value="F:ATP binding"/>
    <property type="evidence" value="ECO:0007669"/>
    <property type="project" value="UniProtKB-KW"/>
</dbReference>
<organism evidence="21 22">
    <name type="scientific">Parachaetomium inaequale</name>
    <dbReference type="NCBI Taxonomy" id="2588326"/>
    <lineage>
        <taxon>Eukaryota</taxon>
        <taxon>Fungi</taxon>
        <taxon>Dikarya</taxon>
        <taxon>Ascomycota</taxon>
        <taxon>Pezizomycotina</taxon>
        <taxon>Sordariomycetes</taxon>
        <taxon>Sordariomycetidae</taxon>
        <taxon>Sordariales</taxon>
        <taxon>Chaetomiaceae</taxon>
        <taxon>Parachaetomium</taxon>
    </lineage>
</organism>